<dbReference type="InterPro" id="IPR021109">
    <property type="entry name" value="Peptidase_aspartic_dom_sf"/>
</dbReference>
<dbReference type="Pfam" id="PF13650">
    <property type="entry name" value="Asp_protease_2"/>
    <property type="match status" value="1"/>
</dbReference>
<gene>
    <name evidence="4" type="ORF">TELCIR_05160</name>
</gene>
<protein>
    <submittedName>
        <fullName evidence="4">Retroviral aspartyl protease</fullName>
    </submittedName>
</protein>
<dbReference type="SUPFAM" id="SSF57756">
    <property type="entry name" value="Retrovirus zinc finger-like domains"/>
    <property type="match status" value="1"/>
</dbReference>
<feature type="compositionally biased region" description="Basic and acidic residues" evidence="2">
    <location>
        <begin position="84"/>
        <end position="93"/>
    </location>
</feature>
<keyword evidence="1" id="KW-0378">Hydrolase</keyword>
<feature type="domain" description="Peptidase A2" evidence="3">
    <location>
        <begin position="139"/>
        <end position="177"/>
    </location>
</feature>
<sequence length="432" mass="49870">MDSATLLSMFKKMMEEQRNVITKIMERIPERGQGDGQPKRKDVECWNCGDNHYARQCKSKPWFCKKCRKVGHEEKFCEILRQKKSDRHEEPMKKSSKSRSGGSKRASRKQVRTVRIANAALEANPHRMYVNAVVNNCAVRFLLDTGSDITLLNEKTWKKMGSPTLEKTNVVVKNASGNQMKVYGKLRCKIEMKGIKTEGYAYVTPYNSLMGLEWLRENEEMAYHMDMMISEVKVAPNSDVEEALRKTYPKVFEEGLGRCTKEGRMGHLRTAPYHPQSTRLAECFVDTPKRDLNKLKEEEKPPKKFESGDVVHAQIWKAPNFVWKSGTIIRRLEKVNYEVEVDGKLMRKHANQLRRSSAKTKPSTGDRPLKTLLEVLQLNDLLKRKDEALDCKSDADTAMPCSPEPKLRRSTRTRRLVQRYGCEPLVDFVKHK</sequence>
<dbReference type="InterPro" id="IPR036875">
    <property type="entry name" value="Znf_CCHC_sf"/>
</dbReference>
<reference evidence="4 5" key="1">
    <citation type="submission" date="2015-09" db="EMBL/GenBank/DDBJ databases">
        <title>Draft genome of the parasitic nematode Teladorsagia circumcincta isolate WARC Sus (inbred).</title>
        <authorList>
            <person name="Mitreva M."/>
        </authorList>
    </citation>
    <scope>NUCLEOTIDE SEQUENCE [LARGE SCALE GENOMIC DNA]</scope>
    <source>
        <strain evidence="4 5">S</strain>
    </source>
</reference>
<evidence type="ECO:0000256" key="2">
    <source>
        <dbReference type="SAM" id="MobiDB-lite"/>
    </source>
</evidence>
<proteinExistence type="predicted"/>
<dbReference type="EMBL" id="KZ345575">
    <property type="protein sequence ID" value="PIO72887.1"/>
    <property type="molecule type" value="Genomic_DNA"/>
</dbReference>
<dbReference type="GO" id="GO:0006508">
    <property type="term" value="P:proteolysis"/>
    <property type="evidence" value="ECO:0007669"/>
    <property type="project" value="UniProtKB-KW"/>
</dbReference>
<dbReference type="AlphaFoldDB" id="A0A2G9URN6"/>
<name>A0A2G9URN6_TELCI</name>
<dbReference type="OrthoDB" id="5978043at2759"/>
<dbReference type="GO" id="GO:0008270">
    <property type="term" value="F:zinc ion binding"/>
    <property type="evidence" value="ECO:0007669"/>
    <property type="project" value="InterPro"/>
</dbReference>
<dbReference type="InterPro" id="IPR001969">
    <property type="entry name" value="Aspartic_peptidase_AS"/>
</dbReference>
<dbReference type="PANTHER" id="PTHR36943">
    <property type="entry name" value="CCHC-TYPE DOMAIN-CONTAINING PROTEIN"/>
    <property type="match status" value="1"/>
</dbReference>
<accession>A0A2G9URN6</accession>
<keyword evidence="4" id="KW-0645">Protease</keyword>
<evidence type="ECO:0000259" key="3">
    <source>
        <dbReference type="PROSITE" id="PS50175"/>
    </source>
</evidence>
<dbReference type="Gene3D" id="2.40.70.10">
    <property type="entry name" value="Acid Proteases"/>
    <property type="match status" value="1"/>
</dbReference>
<dbReference type="GO" id="GO:0003676">
    <property type="term" value="F:nucleic acid binding"/>
    <property type="evidence" value="ECO:0007669"/>
    <property type="project" value="InterPro"/>
</dbReference>
<dbReference type="InterPro" id="IPR001995">
    <property type="entry name" value="Peptidase_A2_cat"/>
</dbReference>
<organism evidence="4 5">
    <name type="scientific">Teladorsagia circumcincta</name>
    <name type="common">Brown stomach worm</name>
    <name type="synonym">Ostertagia circumcincta</name>
    <dbReference type="NCBI Taxonomy" id="45464"/>
    <lineage>
        <taxon>Eukaryota</taxon>
        <taxon>Metazoa</taxon>
        <taxon>Ecdysozoa</taxon>
        <taxon>Nematoda</taxon>
        <taxon>Chromadorea</taxon>
        <taxon>Rhabditida</taxon>
        <taxon>Rhabditina</taxon>
        <taxon>Rhabditomorpha</taxon>
        <taxon>Strongyloidea</taxon>
        <taxon>Trichostrongylidae</taxon>
        <taxon>Teladorsagia</taxon>
    </lineage>
</organism>
<keyword evidence="5" id="KW-1185">Reference proteome</keyword>
<dbReference type="PANTHER" id="PTHR36943:SF1">
    <property type="entry name" value="CCHC-TYPE DOMAIN-CONTAINING PROTEIN"/>
    <property type="match status" value="1"/>
</dbReference>
<dbReference type="GO" id="GO:0004190">
    <property type="term" value="F:aspartic-type endopeptidase activity"/>
    <property type="evidence" value="ECO:0007669"/>
    <property type="project" value="InterPro"/>
</dbReference>
<evidence type="ECO:0000256" key="1">
    <source>
        <dbReference type="ARBA" id="ARBA00022801"/>
    </source>
</evidence>
<dbReference type="SUPFAM" id="SSF50630">
    <property type="entry name" value="Acid proteases"/>
    <property type="match status" value="1"/>
</dbReference>
<feature type="region of interest" description="Disordered" evidence="2">
    <location>
        <begin position="84"/>
        <end position="111"/>
    </location>
</feature>
<dbReference type="PROSITE" id="PS50175">
    <property type="entry name" value="ASP_PROT_RETROV"/>
    <property type="match status" value="1"/>
</dbReference>
<evidence type="ECO:0000313" key="4">
    <source>
        <dbReference type="EMBL" id="PIO72887.1"/>
    </source>
</evidence>
<dbReference type="Proteomes" id="UP000230423">
    <property type="component" value="Unassembled WGS sequence"/>
</dbReference>
<dbReference type="PROSITE" id="PS00141">
    <property type="entry name" value="ASP_PROTEASE"/>
    <property type="match status" value="1"/>
</dbReference>
<evidence type="ECO:0000313" key="5">
    <source>
        <dbReference type="Proteomes" id="UP000230423"/>
    </source>
</evidence>